<keyword evidence="2" id="KW-1185">Reference proteome</keyword>
<reference evidence="1 2" key="1">
    <citation type="submission" date="2021-04" db="EMBL/GenBank/DDBJ databases">
        <authorList>
            <person name="Rakotoarivonina H."/>
        </authorList>
    </citation>
    <scope>NUCLEOTIDE SEQUENCE [LARGE SCALE GENOMIC DNA]</scope>
    <source>
        <strain evidence="1 2">XE</strain>
    </source>
</reference>
<sequence length="230" mass="27230">MFTKQYELWMQKQIAEEKNHRRRELLEKGLSHGTVEFLRSIWYPVVGSFDHLHAEWEVRDFHQGYRYLDLAFMPGGAKGNIEIQDYRTHARDLDTRRFKDLCRRQSLLSLDGWIWLPVAYLSIREEPEFCKQLVLSFVGKFLSFDADAGLDWLEAETVRFARRLLRPFTPNELAGHLRITERYARKVLHRLVDSNHLVVASGNIRYRTYQLNVGDSLRLSDGRAKKRYDA</sequence>
<name>A0ABN7S1C1_THEXY</name>
<accession>A0ABN7S1C1</accession>
<evidence type="ECO:0000313" key="2">
    <source>
        <dbReference type="Proteomes" id="UP000681526"/>
    </source>
</evidence>
<protein>
    <recommendedName>
        <fullName evidence="3">Transcriptional regulator</fullName>
    </recommendedName>
</protein>
<dbReference type="Proteomes" id="UP000681526">
    <property type="component" value="Unassembled WGS sequence"/>
</dbReference>
<dbReference type="EMBL" id="CAJRAY010000076">
    <property type="protein sequence ID" value="CAG5090481.1"/>
    <property type="molecule type" value="Genomic_DNA"/>
</dbReference>
<evidence type="ECO:0008006" key="3">
    <source>
        <dbReference type="Google" id="ProtNLM"/>
    </source>
</evidence>
<evidence type="ECO:0000313" key="1">
    <source>
        <dbReference type="EMBL" id="CAG5090481.1"/>
    </source>
</evidence>
<gene>
    <name evidence="1" type="primary">txxe 1982</name>
    <name evidence="1" type="ORF">TXXE_14155</name>
</gene>
<organism evidence="1 2">
    <name type="scientific">Thermobacillus xylanilyticus</name>
    <dbReference type="NCBI Taxonomy" id="76633"/>
    <lineage>
        <taxon>Bacteria</taxon>
        <taxon>Bacillati</taxon>
        <taxon>Bacillota</taxon>
        <taxon>Bacilli</taxon>
        <taxon>Bacillales</taxon>
        <taxon>Paenibacillaceae</taxon>
        <taxon>Thermobacillus</taxon>
    </lineage>
</organism>
<proteinExistence type="predicted"/>
<comment type="caution">
    <text evidence="1">The sequence shown here is derived from an EMBL/GenBank/DDBJ whole genome shotgun (WGS) entry which is preliminary data.</text>
</comment>